<dbReference type="InterPro" id="IPR017911">
    <property type="entry name" value="MacB-like_ATP-bd"/>
</dbReference>
<evidence type="ECO:0000256" key="4">
    <source>
        <dbReference type="ARBA" id="ARBA00022840"/>
    </source>
</evidence>
<name>A0A644THY2_9ZZZZ</name>
<organism evidence="6">
    <name type="scientific">bioreactor metagenome</name>
    <dbReference type="NCBI Taxonomy" id="1076179"/>
    <lineage>
        <taxon>unclassified sequences</taxon>
        <taxon>metagenomes</taxon>
        <taxon>ecological metagenomes</taxon>
    </lineage>
</organism>
<comment type="similarity">
    <text evidence="1">Belongs to the ABC transporter superfamily.</text>
</comment>
<dbReference type="CDD" id="cd03255">
    <property type="entry name" value="ABC_MJ0796_LolCDE_FtsE"/>
    <property type="match status" value="1"/>
</dbReference>
<dbReference type="EMBL" id="VSSQ01000032">
    <property type="protein sequence ID" value="MPL66484.1"/>
    <property type="molecule type" value="Genomic_DNA"/>
</dbReference>
<keyword evidence="2" id="KW-0813">Transport</keyword>
<dbReference type="Gene3D" id="3.40.50.300">
    <property type="entry name" value="P-loop containing nucleotide triphosphate hydrolases"/>
    <property type="match status" value="1"/>
</dbReference>
<evidence type="ECO:0000256" key="1">
    <source>
        <dbReference type="ARBA" id="ARBA00005417"/>
    </source>
</evidence>
<dbReference type="SUPFAM" id="SSF52540">
    <property type="entry name" value="P-loop containing nucleoside triphosphate hydrolases"/>
    <property type="match status" value="1"/>
</dbReference>
<evidence type="ECO:0000259" key="5">
    <source>
        <dbReference type="PROSITE" id="PS50893"/>
    </source>
</evidence>
<dbReference type="PROSITE" id="PS00211">
    <property type="entry name" value="ABC_TRANSPORTER_1"/>
    <property type="match status" value="1"/>
</dbReference>
<dbReference type="Pfam" id="PF00005">
    <property type="entry name" value="ABC_tran"/>
    <property type="match status" value="1"/>
</dbReference>
<dbReference type="InterPro" id="IPR003439">
    <property type="entry name" value="ABC_transporter-like_ATP-bd"/>
</dbReference>
<dbReference type="PANTHER" id="PTHR42798:SF2">
    <property type="entry name" value="ABC TRANSPORTER ATP-BINDING PROTEIN MG467-RELATED"/>
    <property type="match status" value="1"/>
</dbReference>
<keyword evidence="6" id="KW-0449">Lipoprotein</keyword>
<sequence>MNKNGSGAVADAAISCKGLWKSFASKAETLQVLRGLDMELPGGSSCSIVGASGSGKSTLLSILGGIERFEAGELRVGGYELHRLAEKELPVFRTKVIGFVFQFHYLLKDFSALENVALPAYMAGLGRKKAWEKAERLLAKVGLEGRLNHFPSELSGGERQRAAIARALVNDPRVILADEPTGNLDAQNAATVSQLLFELPAITGASLVLATHDKDLAEKASVRFALVQGVLQAL</sequence>
<keyword evidence="6" id="KW-0378">Hydrolase</keyword>
<dbReference type="SMART" id="SM00382">
    <property type="entry name" value="AAA"/>
    <property type="match status" value="1"/>
</dbReference>
<evidence type="ECO:0000256" key="3">
    <source>
        <dbReference type="ARBA" id="ARBA00022741"/>
    </source>
</evidence>
<evidence type="ECO:0000313" key="6">
    <source>
        <dbReference type="EMBL" id="MPL66484.1"/>
    </source>
</evidence>
<dbReference type="GO" id="GO:0016887">
    <property type="term" value="F:ATP hydrolysis activity"/>
    <property type="evidence" value="ECO:0007669"/>
    <property type="project" value="InterPro"/>
</dbReference>
<reference evidence="6" key="1">
    <citation type="submission" date="2019-08" db="EMBL/GenBank/DDBJ databases">
        <authorList>
            <person name="Kucharzyk K."/>
            <person name="Murdoch R.W."/>
            <person name="Higgins S."/>
            <person name="Loffler F."/>
        </authorList>
    </citation>
    <scope>NUCLEOTIDE SEQUENCE</scope>
</reference>
<dbReference type="InterPro" id="IPR027417">
    <property type="entry name" value="P-loop_NTPase"/>
</dbReference>
<comment type="caution">
    <text evidence="6">The sequence shown here is derived from an EMBL/GenBank/DDBJ whole genome shotgun (WGS) entry which is preliminary data.</text>
</comment>
<dbReference type="PANTHER" id="PTHR42798">
    <property type="entry name" value="LIPOPROTEIN-RELEASING SYSTEM ATP-BINDING PROTEIN LOLD"/>
    <property type="match status" value="1"/>
</dbReference>
<proteinExistence type="inferred from homology"/>
<accession>A0A644THY2</accession>
<evidence type="ECO:0000256" key="2">
    <source>
        <dbReference type="ARBA" id="ARBA00022448"/>
    </source>
</evidence>
<feature type="domain" description="ABC transporter" evidence="5">
    <location>
        <begin position="14"/>
        <end position="234"/>
    </location>
</feature>
<protein>
    <submittedName>
        <fullName evidence="6">Lipoprotein-releasing system ATP-binding protein LolD</fullName>
        <ecNumber evidence="6">3.6.3.-</ecNumber>
    </submittedName>
</protein>
<gene>
    <name evidence="6" type="primary">lolD_4</name>
    <name evidence="6" type="ORF">SDC9_12162</name>
</gene>
<dbReference type="AlphaFoldDB" id="A0A644THY2"/>
<keyword evidence="4 6" id="KW-0067">ATP-binding</keyword>
<dbReference type="InterPro" id="IPR017871">
    <property type="entry name" value="ABC_transporter-like_CS"/>
</dbReference>
<dbReference type="PROSITE" id="PS50893">
    <property type="entry name" value="ABC_TRANSPORTER_2"/>
    <property type="match status" value="1"/>
</dbReference>
<dbReference type="EC" id="3.6.3.-" evidence="6"/>
<dbReference type="GO" id="GO:0005524">
    <property type="term" value="F:ATP binding"/>
    <property type="evidence" value="ECO:0007669"/>
    <property type="project" value="UniProtKB-KW"/>
</dbReference>
<dbReference type="InterPro" id="IPR003593">
    <property type="entry name" value="AAA+_ATPase"/>
</dbReference>
<keyword evidence="3" id="KW-0547">Nucleotide-binding</keyword>